<keyword evidence="2" id="KW-1185">Reference proteome</keyword>
<reference evidence="1 2" key="1">
    <citation type="submission" date="2016-10" db="EMBL/GenBank/DDBJ databases">
        <authorList>
            <person name="de Groot N.N."/>
        </authorList>
    </citation>
    <scope>NUCLEOTIDE SEQUENCE [LARGE SCALE GENOMIC DNA]</scope>
    <source>
        <strain evidence="1 2">DSM 2784</strain>
    </source>
</reference>
<protein>
    <submittedName>
        <fullName evidence="1">Uncharacterized protein</fullName>
    </submittedName>
</protein>
<sequence length="49" mass="5711">MYQDSVNFEEYSVAKETNTAETALTEAQYLYEMQLTLNFFGAGRMDELF</sequence>
<accession>A0A1G5RW97</accession>
<dbReference type="RefSeq" id="WP_170829288.1">
    <property type="nucleotide sequence ID" value="NZ_FMWL01000003.1"/>
</dbReference>
<evidence type="ECO:0000313" key="1">
    <source>
        <dbReference type="EMBL" id="SCZ77721.1"/>
    </source>
</evidence>
<dbReference type="EMBL" id="FMWL01000003">
    <property type="protein sequence ID" value="SCZ77721.1"/>
    <property type="molecule type" value="Genomic_DNA"/>
</dbReference>
<dbReference type="Proteomes" id="UP000199208">
    <property type="component" value="Unassembled WGS sequence"/>
</dbReference>
<evidence type="ECO:0000313" key="2">
    <source>
        <dbReference type="Proteomes" id="UP000199208"/>
    </source>
</evidence>
<gene>
    <name evidence="1" type="ORF">SAMN03080599_00913</name>
</gene>
<proteinExistence type="predicted"/>
<organism evidence="1 2">
    <name type="scientific">Acidaminobacter hydrogenoformans DSM 2784</name>
    <dbReference type="NCBI Taxonomy" id="1120920"/>
    <lineage>
        <taxon>Bacteria</taxon>
        <taxon>Bacillati</taxon>
        <taxon>Bacillota</taxon>
        <taxon>Clostridia</taxon>
        <taxon>Peptostreptococcales</taxon>
        <taxon>Acidaminobacteraceae</taxon>
        <taxon>Acidaminobacter</taxon>
    </lineage>
</organism>
<name>A0A1G5RW97_9FIRM</name>
<dbReference type="AlphaFoldDB" id="A0A1G5RW97"/>